<dbReference type="InterPro" id="IPR020449">
    <property type="entry name" value="Tscrpt_reg_AraC-type_HTH"/>
</dbReference>
<proteinExistence type="inferred from homology"/>
<dbReference type="PROSITE" id="PS50983">
    <property type="entry name" value="FE_B12_PBP"/>
    <property type="match status" value="1"/>
</dbReference>
<keyword evidence="7" id="KW-0804">Transcription</keyword>
<comment type="subcellular location">
    <subcellularLocation>
        <location evidence="1">Cell envelope</location>
    </subcellularLocation>
</comment>
<dbReference type="GO" id="GO:0043565">
    <property type="term" value="F:sequence-specific DNA binding"/>
    <property type="evidence" value="ECO:0007669"/>
    <property type="project" value="InterPro"/>
</dbReference>
<evidence type="ECO:0000256" key="1">
    <source>
        <dbReference type="ARBA" id="ARBA00004196"/>
    </source>
</evidence>
<evidence type="ECO:0000256" key="2">
    <source>
        <dbReference type="ARBA" id="ARBA00008814"/>
    </source>
</evidence>
<keyword evidence="6" id="KW-0238">DNA-binding</keyword>
<name>A0A081P7R4_9BACL</name>
<protein>
    <submittedName>
        <fullName evidence="11">AraC family transcriptional regulator</fullName>
    </submittedName>
</protein>
<keyword evidence="4" id="KW-0732">Signal</keyword>
<evidence type="ECO:0000313" key="11">
    <source>
        <dbReference type="EMBL" id="KEQ26737.1"/>
    </source>
</evidence>
<keyword evidence="5" id="KW-0805">Transcription regulation</keyword>
<gene>
    <name evidence="11" type="ORF">ET33_33445</name>
</gene>
<keyword evidence="3" id="KW-0813">Transport</keyword>
<dbReference type="GO" id="GO:0003700">
    <property type="term" value="F:DNA-binding transcription factor activity"/>
    <property type="evidence" value="ECO:0007669"/>
    <property type="project" value="InterPro"/>
</dbReference>
<evidence type="ECO:0000259" key="10">
    <source>
        <dbReference type="PROSITE" id="PS50983"/>
    </source>
</evidence>
<keyword evidence="12" id="KW-1185">Reference proteome</keyword>
<feature type="region of interest" description="Disordered" evidence="8">
    <location>
        <begin position="1"/>
        <end position="20"/>
    </location>
</feature>
<organism evidence="11 12">
    <name type="scientific">Paenibacillus tyrfis</name>
    <dbReference type="NCBI Taxonomy" id="1501230"/>
    <lineage>
        <taxon>Bacteria</taxon>
        <taxon>Bacillati</taxon>
        <taxon>Bacillota</taxon>
        <taxon>Bacilli</taxon>
        <taxon>Bacillales</taxon>
        <taxon>Paenibacillaceae</taxon>
        <taxon>Paenibacillus</taxon>
    </lineage>
</organism>
<dbReference type="Proteomes" id="UP000028123">
    <property type="component" value="Unassembled WGS sequence"/>
</dbReference>
<accession>A0A081P7R4</accession>
<dbReference type="Pfam" id="PF01497">
    <property type="entry name" value="Peripla_BP_2"/>
    <property type="match status" value="1"/>
</dbReference>
<evidence type="ECO:0000259" key="9">
    <source>
        <dbReference type="PROSITE" id="PS01124"/>
    </source>
</evidence>
<evidence type="ECO:0000256" key="7">
    <source>
        <dbReference type="ARBA" id="ARBA00023163"/>
    </source>
</evidence>
<dbReference type="SUPFAM" id="SSF53807">
    <property type="entry name" value="Helical backbone' metal receptor"/>
    <property type="match status" value="1"/>
</dbReference>
<dbReference type="eggNOG" id="COG2207">
    <property type="taxonomic scope" value="Bacteria"/>
</dbReference>
<dbReference type="AlphaFoldDB" id="A0A081P7R4"/>
<dbReference type="SUPFAM" id="SSF46689">
    <property type="entry name" value="Homeodomain-like"/>
    <property type="match status" value="2"/>
</dbReference>
<evidence type="ECO:0000256" key="3">
    <source>
        <dbReference type="ARBA" id="ARBA00022448"/>
    </source>
</evidence>
<evidence type="ECO:0000256" key="8">
    <source>
        <dbReference type="SAM" id="MobiDB-lite"/>
    </source>
</evidence>
<dbReference type="RefSeq" id="WP_051775205.1">
    <property type="nucleotide sequence ID" value="NZ_JNVM01000006.1"/>
</dbReference>
<evidence type="ECO:0000313" key="12">
    <source>
        <dbReference type="Proteomes" id="UP000028123"/>
    </source>
</evidence>
<dbReference type="PROSITE" id="PS00041">
    <property type="entry name" value="HTH_ARAC_FAMILY_1"/>
    <property type="match status" value="1"/>
</dbReference>
<dbReference type="GO" id="GO:1901678">
    <property type="term" value="P:iron coordination entity transport"/>
    <property type="evidence" value="ECO:0007669"/>
    <property type="project" value="UniProtKB-ARBA"/>
</dbReference>
<dbReference type="Gene3D" id="3.40.50.1980">
    <property type="entry name" value="Nitrogenase molybdenum iron protein domain"/>
    <property type="match status" value="2"/>
</dbReference>
<comment type="similarity">
    <text evidence="2">Belongs to the bacterial solute-binding protein 8 family.</text>
</comment>
<feature type="domain" description="Fe/B12 periplasmic-binding" evidence="10">
    <location>
        <begin position="127"/>
        <end position="391"/>
    </location>
</feature>
<dbReference type="InterPro" id="IPR018060">
    <property type="entry name" value="HTH_AraC"/>
</dbReference>
<reference evidence="11 12" key="1">
    <citation type="submission" date="2014-06" db="EMBL/GenBank/DDBJ databases">
        <title>Draft genome sequence of Paenibacillus sp. MSt1.</title>
        <authorList>
            <person name="Aw Y.K."/>
            <person name="Ong K.S."/>
            <person name="Gan H.M."/>
            <person name="Lee S.M."/>
        </authorList>
    </citation>
    <scope>NUCLEOTIDE SEQUENCE [LARGE SCALE GENOMIC DNA]</scope>
    <source>
        <strain evidence="11 12">MSt1</strain>
    </source>
</reference>
<evidence type="ECO:0000256" key="4">
    <source>
        <dbReference type="ARBA" id="ARBA00022729"/>
    </source>
</evidence>
<dbReference type="Pfam" id="PF12833">
    <property type="entry name" value="HTH_18"/>
    <property type="match status" value="1"/>
</dbReference>
<dbReference type="eggNOG" id="COG0614">
    <property type="taxonomic scope" value="Bacteria"/>
</dbReference>
<comment type="caution">
    <text evidence="11">The sequence shown here is derived from an EMBL/GenBank/DDBJ whole genome shotgun (WGS) entry which is preliminary data.</text>
</comment>
<feature type="domain" description="HTH araC/xylS-type" evidence="9">
    <location>
        <begin position="25"/>
        <end position="123"/>
    </location>
</feature>
<dbReference type="PANTHER" id="PTHR30532:SF21">
    <property type="entry name" value="SIDEROPHORE-BINDING LIPOPROTEIN YFIY-RELATED"/>
    <property type="match status" value="1"/>
</dbReference>
<dbReference type="OrthoDB" id="2461801at2"/>
<sequence>MLQKERLPRGRTASARSRSPKKSLIEIREFMNEHYNEPLSIGQLAQMANITPKYFVDLFKKTYGQSAMDYLTDLRINRAKRYLMESEERLREIAQKVGYRDEFYFSRKFKKEVGVSPSDYVKKARQQIAACSSSVTGQLLALNIMPAAAPLDSKWTPYYYNAYKERIKRPLKLTDPYTSWSFEENLGTLARTRPDAIIGTDRLGEDEKRKLEDIAPSFFVSAERDGWREQLRLIARFLGQEDKAEQWIAGYERRAELARAHIGEALGDDGILVLRIFGQGLHAYCNRGMEDVLCRDLKLNLVYRAEPSGHRPLTMERLAELNPDRLLLLVCPEAASRAYWLALQHSAAWRQLKAVRNGQVHLISSDPWFEYSAVSVARMLDEAQLLFTGNCPNSIQDSVHGARFGP</sequence>
<dbReference type="InterPro" id="IPR009057">
    <property type="entry name" value="Homeodomain-like_sf"/>
</dbReference>
<evidence type="ECO:0000256" key="5">
    <source>
        <dbReference type="ARBA" id="ARBA00023015"/>
    </source>
</evidence>
<dbReference type="InterPro" id="IPR018062">
    <property type="entry name" value="HTH_AraC-typ_CS"/>
</dbReference>
<dbReference type="InterPro" id="IPR051313">
    <property type="entry name" value="Bact_iron-sidero_bind"/>
</dbReference>
<dbReference type="GO" id="GO:0030288">
    <property type="term" value="C:outer membrane-bounded periplasmic space"/>
    <property type="evidence" value="ECO:0007669"/>
    <property type="project" value="TreeGrafter"/>
</dbReference>
<dbReference type="InterPro" id="IPR002491">
    <property type="entry name" value="ABC_transptr_periplasmic_BD"/>
</dbReference>
<dbReference type="Gene3D" id="1.10.10.60">
    <property type="entry name" value="Homeodomain-like"/>
    <property type="match status" value="2"/>
</dbReference>
<dbReference type="PRINTS" id="PR00032">
    <property type="entry name" value="HTHARAC"/>
</dbReference>
<dbReference type="EMBL" id="JNVM01000006">
    <property type="protein sequence ID" value="KEQ26737.1"/>
    <property type="molecule type" value="Genomic_DNA"/>
</dbReference>
<dbReference type="PANTHER" id="PTHR30532">
    <property type="entry name" value="IRON III DICITRATE-BINDING PERIPLASMIC PROTEIN"/>
    <property type="match status" value="1"/>
</dbReference>
<dbReference type="SMART" id="SM00342">
    <property type="entry name" value="HTH_ARAC"/>
    <property type="match status" value="1"/>
</dbReference>
<evidence type="ECO:0000256" key="6">
    <source>
        <dbReference type="ARBA" id="ARBA00023125"/>
    </source>
</evidence>
<dbReference type="PROSITE" id="PS01124">
    <property type="entry name" value="HTH_ARAC_FAMILY_2"/>
    <property type="match status" value="1"/>
</dbReference>